<keyword evidence="4 6" id="KW-1133">Transmembrane helix</keyword>
<evidence type="ECO:0000313" key="8">
    <source>
        <dbReference type="EMBL" id="GAM33959.1"/>
    </source>
</evidence>
<reference evidence="9" key="1">
    <citation type="journal article" date="2015" name="Genome Announc.">
        <title>Draft genome sequence of Talaromyces cellulolyticus strain Y-94, a source of lignocellulosic biomass-degrading enzymes.</title>
        <authorList>
            <person name="Fujii T."/>
            <person name="Koike H."/>
            <person name="Sawayama S."/>
            <person name="Yano S."/>
            <person name="Inoue H."/>
        </authorList>
    </citation>
    <scope>NUCLEOTIDE SEQUENCE [LARGE SCALE GENOMIC DNA]</scope>
    <source>
        <strain evidence="9">Y-94</strain>
    </source>
</reference>
<dbReference type="PROSITE" id="PS50850">
    <property type="entry name" value="MFS"/>
    <property type="match status" value="1"/>
</dbReference>
<keyword evidence="9" id="KW-1185">Reference proteome</keyword>
<feature type="transmembrane region" description="Helical" evidence="6">
    <location>
        <begin position="198"/>
        <end position="217"/>
    </location>
</feature>
<feature type="transmembrane region" description="Helical" evidence="6">
    <location>
        <begin position="166"/>
        <end position="186"/>
    </location>
</feature>
<dbReference type="SUPFAM" id="SSF103473">
    <property type="entry name" value="MFS general substrate transporter"/>
    <property type="match status" value="1"/>
</dbReference>
<dbReference type="EMBL" id="DF933809">
    <property type="protein sequence ID" value="GAM33959.1"/>
    <property type="molecule type" value="Genomic_DNA"/>
</dbReference>
<feature type="transmembrane region" description="Helical" evidence="6">
    <location>
        <begin position="141"/>
        <end position="160"/>
    </location>
</feature>
<feature type="transmembrane region" description="Helical" evidence="6">
    <location>
        <begin position="362"/>
        <end position="383"/>
    </location>
</feature>
<gene>
    <name evidence="8" type="ORF">TCE0_013r01234</name>
</gene>
<evidence type="ECO:0000256" key="3">
    <source>
        <dbReference type="ARBA" id="ARBA00022692"/>
    </source>
</evidence>
<evidence type="ECO:0000256" key="1">
    <source>
        <dbReference type="ARBA" id="ARBA00004141"/>
    </source>
</evidence>
<evidence type="ECO:0000256" key="2">
    <source>
        <dbReference type="ARBA" id="ARBA00022448"/>
    </source>
</evidence>
<feature type="transmembrane region" description="Helical" evidence="6">
    <location>
        <begin position="302"/>
        <end position="327"/>
    </location>
</feature>
<dbReference type="InterPro" id="IPR011701">
    <property type="entry name" value="MFS"/>
</dbReference>
<dbReference type="AlphaFoldDB" id="A0A698XNL5"/>
<dbReference type="Pfam" id="PF07690">
    <property type="entry name" value="MFS_1"/>
    <property type="match status" value="1"/>
</dbReference>
<dbReference type="Gene3D" id="1.20.1250.20">
    <property type="entry name" value="MFS general substrate transporter like domains"/>
    <property type="match status" value="1"/>
</dbReference>
<feature type="transmembrane region" description="Helical" evidence="6">
    <location>
        <begin position="389"/>
        <end position="412"/>
    </location>
</feature>
<evidence type="ECO:0000256" key="4">
    <source>
        <dbReference type="ARBA" id="ARBA00022989"/>
    </source>
</evidence>
<evidence type="ECO:0000256" key="5">
    <source>
        <dbReference type="ARBA" id="ARBA00023136"/>
    </source>
</evidence>
<evidence type="ECO:0000256" key="6">
    <source>
        <dbReference type="SAM" id="Phobius"/>
    </source>
</evidence>
<keyword evidence="2" id="KW-0813">Transport</keyword>
<protein>
    <recommendedName>
        <fullName evidence="7">Major facilitator superfamily (MFS) profile domain-containing protein</fullName>
    </recommendedName>
</protein>
<dbReference type="PANTHER" id="PTHR43791:SF74">
    <property type="entry name" value="TRANSPORTER, PUTATIVE (AFU_ORTHOLOGUE AFUA_1G17530)-RELATED"/>
    <property type="match status" value="1"/>
</dbReference>
<dbReference type="GO" id="GO:0016020">
    <property type="term" value="C:membrane"/>
    <property type="evidence" value="ECO:0007669"/>
    <property type="project" value="UniProtKB-SubCell"/>
</dbReference>
<evidence type="ECO:0000259" key="7">
    <source>
        <dbReference type="PROSITE" id="PS50850"/>
    </source>
</evidence>
<feature type="transmembrane region" description="Helical" evidence="6">
    <location>
        <begin position="333"/>
        <end position="355"/>
    </location>
</feature>
<sequence>MVVNDRVKSLELRGGLAKDTILPALETVENMENEKAPRIFTHADERKLVRKLDLWIVPLMMVTYMLQSYDKGILSAATQFDLNTDLGLTTVIGHEANGTTITNNKKYSNASMIFYVGYVIGTYPMSYLAQHFSISRVLSAATFFWGIVVMSTAGCANYGGIIVNRLVLGILESAAAPAFTVLVTFWWTREEQGLRTGLWYCCVGVATAISPLINYGLGQIHGPLASWKPMFLILGAITMLWSLVLFFALPDSPMETKGLTDAERELAIQRLERNQAGTITHTFNRAQFLEAFRDYKMYSCTLLILLTGVPSGAIGTFGTIVINGFGFSHFESLALTCPIGAITALSILLVSYVSGKFTNTRYLCIGLCDMISIAGTLICWLGPRDNRGLLFAGIFLIAVQVASGGLAVSLAASNIAGHTMALVSLAAAATVWSSPVSLQMNGCGKNLPSGQANGSTSNVTITSSGLERSYLIFIPSDYSTHAETPVIFSYHGGDRTAEDQLELDLLTSPEFNTHALVVYPQGINISHQANRTWADGNENHGLDLLSIIEGSAQDFKLIMDFIPAYLPDCARIYNVMGGISLGGHTAWRVASLAPGRFHGFAMVVGSPNLTSLLLSRLGIQTDLSDIDTLEYKQLYELMNPQQRRMWPHTLDKLVRDGDRVVTESFPTDVRILLCNGKYDKLVPAKYTEEWVARRKHSKNIKLFVQDNTGHSCTKEMVVMLAVWLCDMFRLQDDPARL</sequence>
<dbReference type="Pfam" id="PF00756">
    <property type="entry name" value="Esterase"/>
    <property type="match status" value="1"/>
</dbReference>
<dbReference type="InterPro" id="IPR000801">
    <property type="entry name" value="Esterase-like"/>
</dbReference>
<keyword evidence="3 6" id="KW-0812">Transmembrane</keyword>
<evidence type="ECO:0000313" key="9">
    <source>
        <dbReference type="Proteomes" id="UP000053095"/>
    </source>
</evidence>
<dbReference type="GO" id="GO:0022857">
    <property type="term" value="F:transmembrane transporter activity"/>
    <property type="evidence" value="ECO:0007669"/>
    <property type="project" value="InterPro"/>
</dbReference>
<dbReference type="PANTHER" id="PTHR43791">
    <property type="entry name" value="PERMEASE-RELATED"/>
    <property type="match status" value="1"/>
</dbReference>
<name>A0A698XNL5_TALPI</name>
<proteinExistence type="predicted"/>
<keyword evidence="5 6" id="KW-0472">Membrane</keyword>
<comment type="subcellular location">
    <subcellularLocation>
        <location evidence="1">Membrane</location>
        <topology evidence="1">Multi-pass membrane protein</topology>
    </subcellularLocation>
</comment>
<dbReference type="InterPro" id="IPR020846">
    <property type="entry name" value="MFS_dom"/>
</dbReference>
<feature type="transmembrane region" description="Helical" evidence="6">
    <location>
        <begin position="229"/>
        <end position="249"/>
    </location>
</feature>
<feature type="domain" description="Major facilitator superfamily (MFS) profile" evidence="7">
    <location>
        <begin position="56"/>
        <end position="510"/>
    </location>
</feature>
<dbReference type="Proteomes" id="UP000053095">
    <property type="component" value="Unassembled WGS sequence"/>
</dbReference>
<dbReference type="InterPro" id="IPR029058">
    <property type="entry name" value="AB_hydrolase_fold"/>
</dbReference>
<feature type="transmembrane region" description="Helical" evidence="6">
    <location>
        <begin position="112"/>
        <end position="129"/>
    </location>
</feature>
<organism evidence="8 9">
    <name type="scientific">Talaromyces pinophilus</name>
    <name type="common">Penicillium pinophilum</name>
    <dbReference type="NCBI Taxonomy" id="128442"/>
    <lineage>
        <taxon>Eukaryota</taxon>
        <taxon>Fungi</taxon>
        <taxon>Dikarya</taxon>
        <taxon>Ascomycota</taxon>
        <taxon>Pezizomycotina</taxon>
        <taxon>Eurotiomycetes</taxon>
        <taxon>Eurotiomycetidae</taxon>
        <taxon>Eurotiales</taxon>
        <taxon>Trichocomaceae</taxon>
        <taxon>Talaromyces</taxon>
        <taxon>Talaromyces sect. Talaromyces</taxon>
    </lineage>
</organism>
<dbReference type="SUPFAM" id="SSF53474">
    <property type="entry name" value="alpha/beta-Hydrolases"/>
    <property type="match status" value="1"/>
</dbReference>
<accession>A0A698XNL5</accession>
<dbReference type="InterPro" id="IPR036259">
    <property type="entry name" value="MFS_trans_sf"/>
</dbReference>
<dbReference type="Gene3D" id="3.40.50.1820">
    <property type="entry name" value="alpha/beta hydrolase"/>
    <property type="match status" value="1"/>
</dbReference>